<dbReference type="EMBL" id="CAJNOI010000024">
    <property type="protein sequence ID" value="CAF0850194.1"/>
    <property type="molecule type" value="Genomic_DNA"/>
</dbReference>
<name>A0A815E1A5_9BILA</name>
<feature type="transmembrane region" description="Helical" evidence="2">
    <location>
        <begin position="326"/>
        <end position="349"/>
    </location>
</feature>
<feature type="transmembrane region" description="Helical" evidence="2">
    <location>
        <begin position="296"/>
        <end position="320"/>
    </location>
</feature>
<keyword evidence="2" id="KW-0812">Transmembrane</keyword>
<evidence type="ECO:0000313" key="6">
    <source>
        <dbReference type="Proteomes" id="UP000663832"/>
    </source>
</evidence>
<dbReference type="Proteomes" id="UP000663877">
    <property type="component" value="Unassembled WGS sequence"/>
</dbReference>
<reference evidence="5" key="1">
    <citation type="submission" date="2021-02" db="EMBL/GenBank/DDBJ databases">
        <authorList>
            <person name="Nowell W R."/>
        </authorList>
    </citation>
    <scope>NUCLEOTIDE SEQUENCE</scope>
</reference>
<dbReference type="Proteomes" id="UP000663832">
    <property type="component" value="Unassembled WGS sequence"/>
</dbReference>
<keyword evidence="2" id="KW-1133">Transmembrane helix</keyword>
<feature type="transmembrane region" description="Helical" evidence="2">
    <location>
        <begin position="135"/>
        <end position="156"/>
    </location>
</feature>
<feature type="transmembrane region" description="Helical" evidence="2">
    <location>
        <begin position="222"/>
        <end position="245"/>
    </location>
</feature>
<comment type="caution">
    <text evidence="5">The sequence shown here is derived from an EMBL/GenBank/DDBJ whole genome shotgun (WGS) entry which is preliminary data.</text>
</comment>
<feature type="transmembrane region" description="Helical" evidence="2">
    <location>
        <begin position="12"/>
        <end position="34"/>
    </location>
</feature>
<sequence length="395" mass="44355">MAVSYGQYMGYLFGVGAAILVVISIAIYVIIWKYPNLFHKILRLMFHIEVYDPSEEGKKKKTDSLTTASDRATTSATTTLPEVQAFESPSSAMQTIDAATRSRAIEMQMPTVAAPEKYLDVYGKYIHANTFSNKFFLAIIIVTVLFTATIAFYQGIFLANMTVYPDEPCPSNFIQMDCYFGSEHTYFNCTQGQQTDSRFVNGSAMCFRWIFRDVSVNDVMTQFGACYGLLNAFLAIIQVVLRFLLYSFTKRLATENEDTTSNAIPTQTAETAVTSTSVEDQETKHRKAKYVYIHKYLLQANLLALHLVMFAAFIPIFIFIGKKVNTTVLTYLILATIVMMAMIALLWIVRIDVFENDFIKADPVQQSLSKAVGRLDQLKKAGSTIISYFPCGNNG</sequence>
<keyword evidence="6" id="KW-1185">Reference proteome</keyword>
<gene>
    <name evidence="3" type="ORF">BJG266_LOCUS7797</name>
    <name evidence="4" type="ORF">QVE165_LOCUS31602</name>
    <name evidence="5" type="ORF">QVE165_LOCUS31661</name>
</gene>
<evidence type="ECO:0000256" key="1">
    <source>
        <dbReference type="SAM" id="MobiDB-lite"/>
    </source>
</evidence>
<dbReference type="EMBL" id="CAJNOM010000273">
    <property type="protein sequence ID" value="CAF1308640.1"/>
    <property type="molecule type" value="Genomic_DNA"/>
</dbReference>
<evidence type="ECO:0000256" key="2">
    <source>
        <dbReference type="SAM" id="Phobius"/>
    </source>
</evidence>
<keyword evidence="2" id="KW-0472">Membrane</keyword>
<dbReference type="EMBL" id="CAJNOM010000272">
    <property type="protein sequence ID" value="CAF1307552.1"/>
    <property type="molecule type" value="Genomic_DNA"/>
</dbReference>
<proteinExistence type="predicted"/>
<evidence type="ECO:0000313" key="4">
    <source>
        <dbReference type="EMBL" id="CAF1307552.1"/>
    </source>
</evidence>
<protein>
    <submittedName>
        <fullName evidence="5">Uncharacterized protein</fullName>
    </submittedName>
</protein>
<feature type="compositionally biased region" description="Polar residues" evidence="1">
    <location>
        <begin position="259"/>
        <end position="278"/>
    </location>
</feature>
<accession>A0A815E1A5</accession>
<dbReference type="AlphaFoldDB" id="A0A815E1A5"/>
<feature type="region of interest" description="Disordered" evidence="1">
    <location>
        <begin position="259"/>
        <end position="280"/>
    </location>
</feature>
<evidence type="ECO:0000313" key="3">
    <source>
        <dbReference type="EMBL" id="CAF0850194.1"/>
    </source>
</evidence>
<organism evidence="5 6">
    <name type="scientific">Adineta steineri</name>
    <dbReference type="NCBI Taxonomy" id="433720"/>
    <lineage>
        <taxon>Eukaryota</taxon>
        <taxon>Metazoa</taxon>
        <taxon>Spiralia</taxon>
        <taxon>Gnathifera</taxon>
        <taxon>Rotifera</taxon>
        <taxon>Eurotatoria</taxon>
        <taxon>Bdelloidea</taxon>
        <taxon>Adinetida</taxon>
        <taxon>Adinetidae</taxon>
        <taxon>Adineta</taxon>
    </lineage>
</organism>
<evidence type="ECO:0000313" key="5">
    <source>
        <dbReference type="EMBL" id="CAF1308640.1"/>
    </source>
</evidence>